<sequence length="508" mass="57961">MFSIKKFLSPCLVALGSILHSQSVDSSLIFKKNVQQYSEERFLTQQYFYNPANRSDYSSVSFSELSISYQNENKNIYRQQSGSGSEGFSVSAASYKKTKKNNFLWGNAGYTNINLKNIKWNEDLDYERVAPYILSDSVGGNKKLEVYQFGGGYGRQFSRFSYGIEAHYTAQMAFRNRDPRSKNTTSDLILRAGANYDIYKKLQVGAFGELNLYTQTGSVNFVSTVNKPIIYQMVGFGFSNNFFSSEYASVLFEETGYQVGGHISGSKGKDFYIRGSLKRSNNVKGIKPKNANNFLDASDLENDLYAIEAAKFFSFGKHRTGLVVSYTSDIHTGYEFGYTHNTEMIQQIYKRAAYKRENYNSTAKLFYQFTNEDFVMTLVPFFNYSEITDRRIYPFSGQKYDAFTLGMHTAFQLELSDNQVLSFKPRFSFRKVNNAVNALDLSLRPSIADWVLHDYRFLTSNTSTYGASVRYDIKSEKLPAFFVSGEWFAQNIQQKNNNFAGASFGITF</sequence>
<gene>
    <name evidence="2" type="ORF">H9628_00815</name>
</gene>
<dbReference type="Proteomes" id="UP000626242">
    <property type="component" value="Unassembled WGS sequence"/>
</dbReference>
<dbReference type="RefSeq" id="WP_251832219.1">
    <property type="nucleotide sequence ID" value="NZ_JACSPS010000001.1"/>
</dbReference>
<reference evidence="2 3" key="1">
    <citation type="submission" date="2020-08" db="EMBL/GenBank/DDBJ databases">
        <title>A Genomic Blueprint of the Chicken Gut Microbiome.</title>
        <authorList>
            <person name="Gilroy R."/>
            <person name="Ravi A."/>
            <person name="Getino M."/>
            <person name="Pursley I."/>
            <person name="Horton D.L."/>
            <person name="Alikhan N.-F."/>
            <person name="Baker D."/>
            <person name="Gharbi K."/>
            <person name="Hall N."/>
            <person name="Watson M."/>
            <person name="Adriaenssens E.M."/>
            <person name="Foster-Nyarko E."/>
            <person name="Jarju S."/>
            <person name="Secka A."/>
            <person name="Antonio M."/>
            <person name="Oren A."/>
            <person name="Chaudhuri R."/>
            <person name="La Ragione R.M."/>
            <person name="Hildebrand F."/>
            <person name="Pallen M.J."/>
        </authorList>
    </citation>
    <scope>NUCLEOTIDE SEQUENCE [LARGE SCALE GENOMIC DNA]</scope>
    <source>
        <strain evidence="2 3">Sa1CVA4</strain>
    </source>
</reference>
<comment type="caution">
    <text evidence="2">The sequence shown here is derived from an EMBL/GenBank/DDBJ whole genome shotgun (WGS) entry which is preliminary data.</text>
</comment>
<organism evidence="2 3">
    <name type="scientific">Kaistella pullorum</name>
    <dbReference type="NCBI Taxonomy" id="2763074"/>
    <lineage>
        <taxon>Bacteria</taxon>
        <taxon>Pseudomonadati</taxon>
        <taxon>Bacteroidota</taxon>
        <taxon>Flavobacteriia</taxon>
        <taxon>Flavobacteriales</taxon>
        <taxon>Weeksellaceae</taxon>
        <taxon>Chryseobacterium group</taxon>
        <taxon>Kaistella</taxon>
    </lineage>
</organism>
<feature type="domain" description="DUF6850" evidence="1">
    <location>
        <begin position="57"/>
        <end position="508"/>
    </location>
</feature>
<name>A0ABR8WJE1_9FLAO</name>
<keyword evidence="3" id="KW-1185">Reference proteome</keyword>
<dbReference type="InterPro" id="IPR049236">
    <property type="entry name" value="DUF6850"/>
</dbReference>
<proteinExistence type="predicted"/>
<protein>
    <recommendedName>
        <fullName evidence="1">DUF6850 domain-containing protein</fullName>
    </recommendedName>
</protein>
<evidence type="ECO:0000313" key="3">
    <source>
        <dbReference type="Proteomes" id="UP000626242"/>
    </source>
</evidence>
<evidence type="ECO:0000313" key="2">
    <source>
        <dbReference type="EMBL" id="MBD8017008.1"/>
    </source>
</evidence>
<dbReference type="EMBL" id="JACSPS010000001">
    <property type="protein sequence ID" value="MBD8017008.1"/>
    <property type="molecule type" value="Genomic_DNA"/>
</dbReference>
<dbReference type="Pfam" id="PF21012">
    <property type="entry name" value="DUF6850"/>
    <property type="match status" value="1"/>
</dbReference>
<accession>A0ABR8WJE1</accession>
<evidence type="ECO:0000259" key="1">
    <source>
        <dbReference type="Pfam" id="PF21012"/>
    </source>
</evidence>